<dbReference type="AlphaFoldDB" id="A0A348G1M0"/>
<keyword evidence="4" id="KW-0560">Oxidoreductase</keyword>
<name>A0A348G1M0_9HYPH</name>
<evidence type="ECO:0000256" key="3">
    <source>
        <dbReference type="ARBA" id="ARBA00022723"/>
    </source>
</evidence>
<evidence type="ECO:0000256" key="4">
    <source>
        <dbReference type="ARBA" id="ARBA00023002"/>
    </source>
</evidence>
<dbReference type="KEGG" id="blag:BLTE_21380"/>
<evidence type="ECO:0000256" key="5">
    <source>
        <dbReference type="ARBA" id="ARBA00023004"/>
    </source>
</evidence>
<dbReference type="Pfam" id="PF01077">
    <property type="entry name" value="NIR_SIR"/>
    <property type="match status" value="2"/>
</dbReference>
<keyword evidence="10" id="KW-1185">Reference proteome</keyword>
<dbReference type="GO" id="GO:0016491">
    <property type="term" value="F:oxidoreductase activity"/>
    <property type="evidence" value="ECO:0007669"/>
    <property type="project" value="UniProtKB-KW"/>
</dbReference>
<keyword evidence="3" id="KW-0479">Metal-binding</keyword>
<dbReference type="InterPro" id="IPR045854">
    <property type="entry name" value="NO2/SO3_Rdtase_4Fe4S_sf"/>
</dbReference>
<dbReference type="InterPro" id="IPR051329">
    <property type="entry name" value="NIR_SIR_4Fe-4S"/>
</dbReference>
<sequence length="553" mass="61692">MYRYDEFDATFVRERVAEFADQVERRLAGELTEDQFRPLRLMNGVYLQLHAYMLRIAIPYGTLSARQMRKLADIGRRFDRGYGHFTTRQNLQYNWIALQDVPAILNELAEVEMHAIQTSGSCVRNVTVDHFAGAAADEIADPRPYAEILRQWSSLHPEFTFLPRKFKISISGGPRDRAAIQVHDIGLEVTRDAAGRIGFAVYVGGGQGRTPMVAKKLRDFVAEEDVLAYVEAILRIYNLEGRRDNKYKARIKILVHETGFDRLKAAIEDEFGELRGRTLTLPAEEIARIRAYFAPPAFVEEPGRAEIFEAARRANPAFVRFVARNVHPHRQPGYGIVTISLKPSGGIPGDANADQMDAVADIAERFSFGEIRVSHEQNLILPHVRLDDLPAAHAALESVELATPNAGLITDIICCPGLDYCSLANARSIPVAQRLSERFADLDRQHDIGDLKLKISGCINACGHHHVGHIGILGVDRKGEEFYQITLGGSADENTAIGEIVGRGFSSEDVVDAVEIIISAYVRLRLAPEETFLATYRRLGEKPFWEALYADAG</sequence>
<dbReference type="Gene3D" id="3.90.480.10">
    <property type="entry name" value="Sulfite Reductase Hemoprotein,Domain 2"/>
    <property type="match status" value="1"/>
</dbReference>
<evidence type="ECO:0000259" key="7">
    <source>
        <dbReference type="Pfam" id="PF01077"/>
    </source>
</evidence>
<evidence type="ECO:0000256" key="1">
    <source>
        <dbReference type="ARBA" id="ARBA00022485"/>
    </source>
</evidence>
<evidence type="ECO:0000256" key="6">
    <source>
        <dbReference type="ARBA" id="ARBA00023014"/>
    </source>
</evidence>
<evidence type="ECO:0000259" key="8">
    <source>
        <dbReference type="Pfam" id="PF03460"/>
    </source>
</evidence>
<evidence type="ECO:0000313" key="9">
    <source>
        <dbReference type="EMBL" id="BBF93453.1"/>
    </source>
</evidence>
<proteinExistence type="predicted"/>
<feature type="domain" description="Nitrite/sulphite reductase 4Fe-4S" evidence="7">
    <location>
        <begin position="410"/>
        <end position="522"/>
    </location>
</feature>
<keyword evidence="2" id="KW-0349">Heme</keyword>
<dbReference type="GO" id="GO:0046872">
    <property type="term" value="F:metal ion binding"/>
    <property type="evidence" value="ECO:0007669"/>
    <property type="project" value="UniProtKB-KW"/>
</dbReference>
<keyword evidence="6" id="KW-0411">Iron-sulfur</keyword>
<dbReference type="InterPro" id="IPR005117">
    <property type="entry name" value="NiRdtase/SiRdtase_haem-b_fer"/>
</dbReference>
<dbReference type="GO" id="GO:0051539">
    <property type="term" value="F:4 iron, 4 sulfur cluster binding"/>
    <property type="evidence" value="ECO:0007669"/>
    <property type="project" value="UniProtKB-KW"/>
</dbReference>
<dbReference type="SUPFAM" id="SSF56014">
    <property type="entry name" value="Nitrite and sulphite reductase 4Fe-4S domain-like"/>
    <property type="match status" value="2"/>
</dbReference>
<gene>
    <name evidence="9" type="primary">cysI</name>
    <name evidence="9" type="ORF">BLTE_21380</name>
</gene>
<dbReference type="GO" id="GO:0020037">
    <property type="term" value="F:heme binding"/>
    <property type="evidence" value="ECO:0007669"/>
    <property type="project" value="InterPro"/>
</dbReference>
<dbReference type="PANTHER" id="PTHR32439:SF9">
    <property type="entry name" value="BLR3264 PROTEIN"/>
    <property type="match status" value="1"/>
</dbReference>
<feature type="domain" description="Nitrite/Sulfite reductase ferredoxin-like" evidence="8">
    <location>
        <begin position="335"/>
        <end position="398"/>
    </location>
</feature>
<dbReference type="Pfam" id="PF03460">
    <property type="entry name" value="NIR_SIR_ferr"/>
    <property type="match status" value="2"/>
</dbReference>
<dbReference type="PANTHER" id="PTHR32439">
    <property type="entry name" value="FERREDOXIN--NITRITE REDUCTASE, CHLOROPLASTIC"/>
    <property type="match status" value="1"/>
</dbReference>
<keyword evidence="5" id="KW-0408">Iron</keyword>
<evidence type="ECO:0000256" key="2">
    <source>
        <dbReference type="ARBA" id="ARBA00022617"/>
    </source>
</evidence>
<dbReference type="Proteomes" id="UP000266934">
    <property type="component" value="Chromosome"/>
</dbReference>
<organism evidence="9 10">
    <name type="scientific">Blastochloris tepida</name>
    <dbReference type="NCBI Taxonomy" id="2233851"/>
    <lineage>
        <taxon>Bacteria</taxon>
        <taxon>Pseudomonadati</taxon>
        <taxon>Pseudomonadota</taxon>
        <taxon>Alphaproteobacteria</taxon>
        <taxon>Hyphomicrobiales</taxon>
        <taxon>Blastochloridaceae</taxon>
        <taxon>Blastochloris</taxon>
    </lineage>
</organism>
<dbReference type="InterPro" id="IPR036136">
    <property type="entry name" value="Nit/Sulf_reduc_fer-like_dom_sf"/>
</dbReference>
<dbReference type="OrthoDB" id="9803707at2"/>
<protein>
    <submittedName>
        <fullName evidence="9">Sulfite reductase</fullName>
    </submittedName>
</protein>
<dbReference type="RefSeq" id="WP_126400259.1">
    <property type="nucleotide sequence ID" value="NZ_AP018907.1"/>
</dbReference>
<feature type="domain" description="Nitrite/sulphite reductase 4Fe-4S" evidence="7">
    <location>
        <begin position="119"/>
        <end position="272"/>
    </location>
</feature>
<reference evidence="9 10" key="1">
    <citation type="submission" date="2018-08" db="EMBL/GenBank/DDBJ databases">
        <title>Complete genome sequencing of Blastochloris tepida GI.</title>
        <authorList>
            <person name="Tsukatani Y."/>
            <person name="Mori H."/>
        </authorList>
    </citation>
    <scope>NUCLEOTIDE SEQUENCE [LARGE SCALE GENOMIC DNA]</scope>
    <source>
        <strain evidence="9 10">GI</strain>
    </source>
</reference>
<dbReference type="InterPro" id="IPR006067">
    <property type="entry name" value="NO2/SO3_Rdtase_4Fe4S_dom"/>
</dbReference>
<dbReference type="SUPFAM" id="SSF55124">
    <property type="entry name" value="Nitrite/Sulfite reductase N-terminal domain-like"/>
    <property type="match status" value="2"/>
</dbReference>
<evidence type="ECO:0000313" key="10">
    <source>
        <dbReference type="Proteomes" id="UP000266934"/>
    </source>
</evidence>
<keyword evidence="1" id="KW-0004">4Fe-4S</keyword>
<accession>A0A348G1M0</accession>
<dbReference type="EMBL" id="AP018907">
    <property type="protein sequence ID" value="BBF93453.1"/>
    <property type="molecule type" value="Genomic_DNA"/>
</dbReference>
<feature type="domain" description="Nitrite/Sulfite reductase ferredoxin-like" evidence="8">
    <location>
        <begin position="52"/>
        <end position="111"/>
    </location>
</feature>
<dbReference type="Gene3D" id="3.30.413.10">
    <property type="entry name" value="Sulfite Reductase Hemoprotein, domain 1"/>
    <property type="match status" value="2"/>
</dbReference>